<dbReference type="Proteomes" id="UP000030151">
    <property type="component" value="Unassembled WGS sequence"/>
</dbReference>
<comment type="caution">
    <text evidence="2">The sequence shown here is derived from an EMBL/GenBank/DDBJ whole genome shotgun (WGS) entry which is preliminary data.</text>
</comment>
<feature type="transmembrane region" description="Helical" evidence="1">
    <location>
        <begin position="34"/>
        <end position="55"/>
    </location>
</feature>
<feature type="transmembrane region" description="Helical" evidence="1">
    <location>
        <begin position="270"/>
        <end position="292"/>
    </location>
</feature>
<dbReference type="AlphaFoldDB" id="A0A0A1UN04"/>
<feature type="transmembrane region" description="Helical" evidence="1">
    <location>
        <begin position="209"/>
        <end position="227"/>
    </location>
</feature>
<evidence type="ECO:0000313" key="3">
    <source>
        <dbReference type="Proteomes" id="UP000030151"/>
    </source>
</evidence>
<dbReference type="EMBL" id="JELW01000077">
    <property type="protein sequence ID" value="EXU95512.1"/>
    <property type="molecule type" value="Genomic_DNA"/>
</dbReference>
<name>A0A0A1UN04_9HYPO</name>
<protein>
    <submittedName>
        <fullName evidence="2">DUF1774 domain protein</fullName>
    </submittedName>
</protein>
<sequence length="344" mass="38249">MPIQPSVCRNQIVSMAKQNVCLIGQLPAKYGYRVSVTAFTLVAMTWALSLFVSIYCTVCEAVDTRFTPVWDQNNLHSSAVTMDSVVGSFFWVALFLFQLSCLVYAILSVDPAYMDAIVDITSHVGLFNVLHSASLILFVSSHFTWTEVVLVSNFANMSVLYFRCSRLPWLIRSSLASGPLAWAFFAVFWNGGFLIPQVADKTRPAGSVFLWWILCYGMSFAFTYKVGDKYVFRVVFGASLTIGKDDAVCYSLSVLVAAVGLYHARNNAQFYQWVPPIAIAAVLYATFLVIFISRWESNELRKQAAMGGASGYGGEEGRQTRNDSYRLSRGVNISRCCFMSVVVS</sequence>
<keyword evidence="1" id="KW-0472">Membrane</keyword>
<keyword evidence="1" id="KW-1133">Transmembrane helix</keyword>
<reference evidence="2 3" key="1">
    <citation type="submission" date="2014-02" db="EMBL/GenBank/DDBJ databases">
        <title>The genome sequence of the entomopathogenic fungus Metarhizium robertsii ARSEF 2575.</title>
        <authorList>
            <person name="Giuliano Garisto Donzelli B."/>
            <person name="Roe B.A."/>
            <person name="Macmil S.L."/>
            <person name="Krasnoff S.B."/>
            <person name="Gibson D.M."/>
        </authorList>
    </citation>
    <scope>NUCLEOTIDE SEQUENCE [LARGE SCALE GENOMIC DNA]</scope>
    <source>
        <strain evidence="2 3">ARSEF 2575</strain>
    </source>
</reference>
<feature type="transmembrane region" description="Helical" evidence="1">
    <location>
        <begin position="247"/>
        <end position="264"/>
    </location>
</feature>
<evidence type="ECO:0000256" key="1">
    <source>
        <dbReference type="SAM" id="Phobius"/>
    </source>
</evidence>
<dbReference type="InterPro" id="IPR013920">
    <property type="entry name" value="DUF1774_fun"/>
</dbReference>
<dbReference type="eggNOG" id="ENOG502REZ6">
    <property type="taxonomic scope" value="Eukaryota"/>
</dbReference>
<dbReference type="PANTHER" id="PTHR37992">
    <property type="entry name" value="EXPRESSED PROTEIN"/>
    <property type="match status" value="1"/>
</dbReference>
<gene>
    <name evidence="2" type="ORF">X797_011424</name>
</gene>
<feature type="transmembrane region" description="Helical" evidence="1">
    <location>
        <begin position="169"/>
        <end position="189"/>
    </location>
</feature>
<accession>A0A0A1UN04</accession>
<organism evidence="2 3">
    <name type="scientific">Metarhizium robertsii</name>
    <dbReference type="NCBI Taxonomy" id="568076"/>
    <lineage>
        <taxon>Eukaryota</taxon>
        <taxon>Fungi</taxon>
        <taxon>Dikarya</taxon>
        <taxon>Ascomycota</taxon>
        <taxon>Pezizomycotina</taxon>
        <taxon>Sordariomycetes</taxon>
        <taxon>Hypocreomycetidae</taxon>
        <taxon>Hypocreales</taxon>
        <taxon>Clavicipitaceae</taxon>
        <taxon>Metarhizium</taxon>
    </lineage>
</organism>
<dbReference type="Pfam" id="PF08611">
    <property type="entry name" value="DUF1774"/>
    <property type="match status" value="1"/>
</dbReference>
<dbReference type="PANTHER" id="PTHR37992:SF1">
    <property type="entry name" value="DUF1774-DOMAIN-CONTAINING PROTEIN"/>
    <property type="match status" value="1"/>
</dbReference>
<evidence type="ECO:0000313" key="2">
    <source>
        <dbReference type="EMBL" id="EXU95512.1"/>
    </source>
</evidence>
<keyword evidence="1" id="KW-0812">Transmembrane</keyword>
<dbReference type="HOGENOM" id="CLU_806722_0_0_1"/>
<feature type="transmembrane region" description="Helical" evidence="1">
    <location>
        <begin position="89"/>
        <end position="109"/>
    </location>
</feature>
<proteinExistence type="predicted"/>